<feature type="transmembrane region" description="Helical" evidence="1">
    <location>
        <begin position="105"/>
        <end position="132"/>
    </location>
</feature>
<proteinExistence type="predicted"/>
<evidence type="ECO:0000313" key="3">
    <source>
        <dbReference type="Proteomes" id="UP000006681"/>
    </source>
</evidence>
<dbReference type="eggNOG" id="arCOG07332">
    <property type="taxonomic scope" value="Archaea"/>
</dbReference>
<reference evidence="3" key="2">
    <citation type="journal article" date="2010" name="Stand. Genomic Sci.">
        <title>Complete genome sequence of Vulcanisaeta distributa type strain (IC-017T).</title>
        <authorList>
            <person name="Mavromatis K."/>
            <person name="Sikorski J."/>
            <person name="Pabst E."/>
            <person name="Teshima H."/>
            <person name="Lapidus A."/>
            <person name="Lucas S."/>
            <person name="Nolan M."/>
            <person name="Glavina Del Rio T."/>
            <person name="Cheng J."/>
            <person name="Bruce D."/>
            <person name="Goodwin L."/>
            <person name="Pitluck S."/>
            <person name="Liolios K."/>
            <person name="Ivanova N."/>
            <person name="Mikhailova N."/>
            <person name="Pati A."/>
            <person name="Chen A."/>
            <person name="Palaniappan K."/>
            <person name="Land M."/>
            <person name="Hauser L."/>
            <person name="Chang Y."/>
            <person name="Jeffries C."/>
            <person name="Rohde M."/>
            <person name="Spring S."/>
            <person name="Goker M."/>
            <person name="Wirth R."/>
            <person name="Woyke T."/>
            <person name="Bristow J."/>
            <person name="Eisen J."/>
            <person name="Markowitz V."/>
            <person name="Hugenholtz P."/>
            <person name="Klenk H."/>
            <person name="Kyrpides N."/>
        </authorList>
    </citation>
    <scope>NUCLEOTIDE SEQUENCE [LARGE SCALE GENOMIC DNA]</scope>
    <source>
        <strain evidence="3">DSM 14429 / JCM 11212 / NBRC 100878 / IC-017</strain>
    </source>
</reference>
<dbReference type="EMBL" id="CP002100">
    <property type="protein sequence ID" value="ADN51249.1"/>
    <property type="molecule type" value="Genomic_DNA"/>
</dbReference>
<sequence>MQSLRIGDLRINKTALIYPGILTMVLAMYLKSWIIAVPGIAMAVYPALSINISDSIYSPSFQRRTAWILLALSIAEAITGFGAGPTTSSIVYSLTFGTLTRGLALQLHILLIAPLSLFFILHIASGIGLALIRRRITWKPLYTYVILSMLIALFTITMYLYSLLVII</sequence>
<dbReference type="Proteomes" id="UP000006681">
    <property type="component" value="Chromosome"/>
</dbReference>
<dbReference type="AlphaFoldDB" id="E1QV58"/>
<dbReference type="HOGENOM" id="CLU_140801_0_0_2"/>
<gene>
    <name evidence="2" type="ordered locus">Vdis_1877</name>
</gene>
<dbReference type="STRING" id="572478.Vdis_1877"/>
<dbReference type="RefSeq" id="WP_013336974.1">
    <property type="nucleotide sequence ID" value="NC_014537.1"/>
</dbReference>
<keyword evidence="3" id="KW-1185">Reference proteome</keyword>
<keyword evidence="1" id="KW-0472">Membrane</keyword>
<feature type="transmembrane region" description="Helical" evidence="1">
    <location>
        <begin position="20"/>
        <end position="45"/>
    </location>
</feature>
<evidence type="ECO:0000256" key="1">
    <source>
        <dbReference type="SAM" id="Phobius"/>
    </source>
</evidence>
<keyword evidence="1" id="KW-1133">Transmembrane helix</keyword>
<accession>E1QV58</accession>
<keyword evidence="1" id="KW-0812">Transmembrane</keyword>
<organism evidence="2 3">
    <name type="scientific">Vulcanisaeta distributa (strain DSM 14429 / JCM 11212 / NBRC 100878 / IC-017)</name>
    <dbReference type="NCBI Taxonomy" id="572478"/>
    <lineage>
        <taxon>Archaea</taxon>
        <taxon>Thermoproteota</taxon>
        <taxon>Thermoprotei</taxon>
        <taxon>Thermoproteales</taxon>
        <taxon>Thermoproteaceae</taxon>
        <taxon>Vulcanisaeta</taxon>
    </lineage>
</organism>
<evidence type="ECO:0000313" key="2">
    <source>
        <dbReference type="EMBL" id="ADN51249.1"/>
    </source>
</evidence>
<feature type="transmembrane region" description="Helical" evidence="1">
    <location>
        <begin position="144"/>
        <end position="166"/>
    </location>
</feature>
<dbReference type="KEGG" id="vdi:Vdis_1877"/>
<protein>
    <submittedName>
        <fullName evidence="2">Uncharacterized protein</fullName>
    </submittedName>
</protein>
<name>E1QV58_VULDI</name>
<feature type="transmembrane region" description="Helical" evidence="1">
    <location>
        <begin position="66"/>
        <end position="85"/>
    </location>
</feature>
<reference evidence="2 3" key="1">
    <citation type="journal article" date="2010" name="Stand. Genomic Sci.">
        <title>Complete genome sequence of Vulcanisaeta distributa type strain (IC-017).</title>
        <authorList>
            <person name="Mavromatis K."/>
            <person name="Sikorski J."/>
            <person name="Pabst E."/>
            <person name="Teshima H."/>
            <person name="Lapidus A."/>
            <person name="Lucas S."/>
            <person name="Nolan M."/>
            <person name="Glavina Del Rio T."/>
            <person name="Cheng J.F."/>
            <person name="Bruce D."/>
            <person name="Goodwin L."/>
            <person name="Pitluck S."/>
            <person name="Liolios K."/>
            <person name="Ivanova N."/>
            <person name="Mikhailova N."/>
            <person name="Pati A."/>
            <person name="Chen A."/>
            <person name="Palaniappan K."/>
            <person name="Land M."/>
            <person name="Hauser L."/>
            <person name="Chang Y.J."/>
            <person name="Jeffries C.D."/>
            <person name="Rohde M."/>
            <person name="Spring S."/>
            <person name="Goker M."/>
            <person name="Wirth R."/>
            <person name="Woyke T."/>
            <person name="Bristow J."/>
            <person name="Eisen J.A."/>
            <person name="Markowitz V."/>
            <person name="Hugenholtz P."/>
            <person name="Klenk H.P."/>
            <person name="Kyrpides N.C."/>
        </authorList>
    </citation>
    <scope>NUCLEOTIDE SEQUENCE [LARGE SCALE GENOMIC DNA]</scope>
    <source>
        <strain evidence="3">DSM 14429 / JCM 11212 / NBRC 100878 / IC-017</strain>
    </source>
</reference>
<dbReference type="GeneID" id="9752824"/>